<accession>A0A0E3P260</accession>
<gene>
    <name evidence="1" type="ORF">MSSIT_0686</name>
</gene>
<dbReference type="HOGENOM" id="CLU_759934_0_0_2"/>
<evidence type="ECO:0000313" key="2">
    <source>
        <dbReference type="Proteomes" id="UP000033111"/>
    </source>
</evidence>
<proteinExistence type="predicted"/>
<dbReference type="Proteomes" id="UP000033111">
    <property type="component" value="Chromosome"/>
</dbReference>
<dbReference type="PATRIC" id="fig|1434120.4.peg.873"/>
<sequence>MFLNENRIVEKICELPTTLGDISESIFGGTSTRNSLLHRLAVPEGSDSDSLYLCEGLCKPVFLEPELIYPYVTGIFPEKFAFNSSPYRFMLPYEFSDKGSRKEYRVIPPEELKIRFPMAYGRILEFKNQFDHDNSLLDSADYYSVRGRKLLERLGTPKIIATEGYRVQAAYDASGNYVFEQGCGIVLKEPEKYPYVTAVLNSQIARLFPSVCESEMLYSGSATPAAMKRFPIVFPEDRLTEDLITSISGYLMFLNRQKNANYAVGWLDELTGFYEQISNLLVLDVYFGDGIDQKLLNALEDNIHPYAGDMESENSGSLLSVLYYIKQRISDTSNFKKYVFDTEFPGILSFL</sequence>
<dbReference type="AlphaFoldDB" id="A0A0E3P260"/>
<evidence type="ECO:0000313" key="1">
    <source>
        <dbReference type="EMBL" id="AKB27405.1"/>
    </source>
</evidence>
<protein>
    <submittedName>
        <fullName evidence="1">Uncharacterized protein</fullName>
    </submittedName>
</protein>
<keyword evidence="2" id="KW-1185">Reference proteome</keyword>
<dbReference type="OrthoDB" id="134352at2157"/>
<dbReference type="KEGG" id="msw:MSSIT_0686"/>
<dbReference type="RefSeq" id="WP_048170099.1">
    <property type="nucleotide sequence ID" value="NZ_CP009506.1"/>
</dbReference>
<reference evidence="1 2" key="1">
    <citation type="submission" date="2014-07" db="EMBL/GenBank/DDBJ databases">
        <title>Methanogenic archaea and the global carbon cycle.</title>
        <authorList>
            <person name="Henriksen J.R."/>
            <person name="Luke J."/>
            <person name="Reinhart S."/>
            <person name="Benedict M.N."/>
            <person name="Youngblut N.D."/>
            <person name="Metcalf M.E."/>
            <person name="Whitaker R.J."/>
            <person name="Metcalf W.W."/>
        </authorList>
    </citation>
    <scope>NUCLEOTIDE SEQUENCE [LARGE SCALE GENOMIC DNA]</scope>
    <source>
        <strain evidence="1 2">T4/M</strain>
    </source>
</reference>
<organism evidence="1 2">
    <name type="scientific">Methanosarcina siciliae T4/M</name>
    <dbReference type="NCBI Taxonomy" id="1434120"/>
    <lineage>
        <taxon>Archaea</taxon>
        <taxon>Methanobacteriati</taxon>
        <taxon>Methanobacteriota</taxon>
        <taxon>Stenosarchaea group</taxon>
        <taxon>Methanomicrobia</taxon>
        <taxon>Methanosarcinales</taxon>
        <taxon>Methanosarcinaceae</taxon>
        <taxon>Methanosarcina</taxon>
    </lineage>
</organism>
<dbReference type="GeneID" id="24859461"/>
<dbReference type="EMBL" id="CP009506">
    <property type="protein sequence ID" value="AKB27405.1"/>
    <property type="molecule type" value="Genomic_DNA"/>
</dbReference>
<name>A0A0E3P260_9EURY</name>